<gene>
    <name evidence="4" type="ORF">BgAZ_209690</name>
</gene>
<dbReference type="GO" id="GO:0003743">
    <property type="term" value="F:translation initiation factor activity"/>
    <property type="evidence" value="ECO:0007669"/>
    <property type="project" value="InterPro"/>
</dbReference>
<evidence type="ECO:0000256" key="2">
    <source>
        <dbReference type="SAM" id="SignalP"/>
    </source>
</evidence>
<feature type="domain" description="S1-like" evidence="3">
    <location>
        <begin position="62"/>
        <end position="126"/>
    </location>
</feature>
<keyword evidence="5" id="KW-1185">Reference proteome</keyword>
<proteinExistence type="predicted"/>
<dbReference type="Proteomes" id="UP001230268">
    <property type="component" value="Unassembled WGS sequence"/>
</dbReference>
<name>A0AAD8PEY3_BABGI</name>
<evidence type="ECO:0000313" key="4">
    <source>
        <dbReference type="EMBL" id="KAK1444093.1"/>
    </source>
</evidence>
<feature type="region of interest" description="Disordered" evidence="1">
    <location>
        <begin position="134"/>
        <end position="157"/>
    </location>
</feature>
<dbReference type="AlphaFoldDB" id="A0AAD8PEY3"/>
<feature type="signal peptide" evidence="2">
    <location>
        <begin position="1"/>
        <end position="26"/>
    </location>
</feature>
<dbReference type="Pfam" id="PF01176">
    <property type="entry name" value="eIF-1a"/>
    <property type="match status" value="1"/>
</dbReference>
<feature type="chain" id="PRO_5042251879" description="S1-like domain-containing protein" evidence="2">
    <location>
        <begin position="27"/>
        <end position="157"/>
    </location>
</feature>
<evidence type="ECO:0000259" key="3">
    <source>
        <dbReference type="Pfam" id="PF01176"/>
    </source>
</evidence>
<dbReference type="InterPro" id="IPR006196">
    <property type="entry name" value="RNA-binding_domain_S1_IF1"/>
</dbReference>
<sequence>MYINRANAKCSLLYVLLTLFLPLTTGFYHTRNALGYRPFARNSNVLYAASSSLGDIVKGNKIQAYGRVSECRGGKTYLVQIDNSERKVLCELGGSLYRRRKFISINARVKIEVHLLSPNKGRIVERLDDYNDALSASKSRTSQPADDSSGGKGNKRS</sequence>
<accession>A0AAD8PEY3</accession>
<feature type="compositionally biased region" description="Polar residues" evidence="1">
    <location>
        <begin position="134"/>
        <end position="146"/>
    </location>
</feature>
<dbReference type="Gene3D" id="2.40.50.140">
    <property type="entry name" value="Nucleic acid-binding proteins"/>
    <property type="match status" value="1"/>
</dbReference>
<comment type="caution">
    <text evidence="4">The sequence shown here is derived from an EMBL/GenBank/DDBJ whole genome shotgun (WGS) entry which is preliminary data.</text>
</comment>
<reference evidence="4" key="1">
    <citation type="submission" date="2023-08" db="EMBL/GenBank/DDBJ databases">
        <title>Draft sequence of the Babesia gibsoni genome.</title>
        <authorList>
            <person name="Yamagishi J.Y."/>
            <person name="Xuan X.X."/>
        </authorList>
    </citation>
    <scope>NUCLEOTIDE SEQUENCE</scope>
    <source>
        <strain evidence="4">Azabu</strain>
    </source>
</reference>
<evidence type="ECO:0000313" key="5">
    <source>
        <dbReference type="Proteomes" id="UP001230268"/>
    </source>
</evidence>
<dbReference type="InterPro" id="IPR012340">
    <property type="entry name" value="NA-bd_OB-fold"/>
</dbReference>
<organism evidence="4 5">
    <name type="scientific">Babesia gibsoni</name>
    <dbReference type="NCBI Taxonomy" id="33632"/>
    <lineage>
        <taxon>Eukaryota</taxon>
        <taxon>Sar</taxon>
        <taxon>Alveolata</taxon>
        <taxon>Apicomplexa</taxon>
        <taxon>Aconoidasida</taxon>
        <taxon>Piroplasmida</taxon>
        <taxon>Babesiidae</taxon>
        <taxon>Babesia</taxon>
    </lineage>
</organism>
<dbReference type="SUPFAM" id="SSF50249">
    <property type="entry name" value="Nucleic acid-binding proteins"/>
    <property type="match status" value="1"/>
</dbReference>
<dbReference type="EMBL" id="JAVEPI010000002">
    <property type="protein sequence ID" value="KAK1444093.1"/>
    <property type="molecule type" value="Genomic_DNA"/>
</dbReference>
<protein>
    <recommendedName>
        <fullName evidence="3">S1-like domain-containing protein</fullName>
    </recommendedName>
</protein>
<dbReference type="GO" id="GO:0003723">
    <property type="term" value="F:RNA binding"/>
    <property type="evidence" value="ECO:0007669"/>
    <property type="project" value="InterPro"/>
</dbReference>
<evidence type="ECO:0000256" key="1">
    <source>
        <dbReference type="SAM" id="MobiDB-lite"/>
    </source>
</evidence>
<keyword evidence="2" id="KW-0732">Signal</keyword>